<name>A0A8E2ES77_9PEZI</name>
<dbReference type="SUPFAM" id="SSF52047">
    <property type="entry name" value="RNI-like"/>
    <property type="match status" value="1"/>
</dbReference>
<dbReference type="InterPro" id="IPR032675">
    <property type="entry name" value="LRR_dom_sf"/>
</dbReference>
<dbReference type="OrthoDB" id="10028886at2759"/>
<evidence type="ECO:0000313" key="1">
    <source>
        <dbReference type="EMBL" id="OCL03728.1"/>
    </source>
</evidence>
<sequence>MIPTLPDDILHLLCEELSLKRDFDTLFNCAQANRGLAVPALTNLYRIQHVAPVRDGGDDEAIPIATQELVFQKWSILWRSIIASSLNGTLFPYCRYIKTLDLRDLSYFLEDDKLKGKIAKNFFAGDLSRFHITMDTPARRSGRRMVRLNVTSIIDAIGEVVTQHTPMLEQISGQLLSHALIRWAPRLPRLHSLELRDGKALEDGLVHASIHANCPQFDALSIYSWSGEDRDHKLSEFIGGIRPQSLKYMETISDAGIGAETFFALNSHSESLKELRLCLRTDALPHLSLLRGCTALETLKLEDSDKRTDLEKTQNDVFLEVIAWLRECTNLRNISITNFLSASSIILPLLLEDNIHIQRLEVDSYLVKDNRTFHQALTHQRSSLRALDLKGDGDDIFRDDVEIFVDSLKTLTELRELKLRGVSDMMRDEQFIPIVENLKLLEDLYISGLEVTDDLLEKVAELGNLRIVTFYVISKFTIDGFLEFVSKLGPGNQGIVLSVEMAEQNRLLSEEELDLVRESLAAKVGGRLEYTPFRDPDVSEFEGESD</sequence>
<gene>
    <name evidence="1" type="ORF">AOQ84DRAFT_325435</name>
</gene>
<protein>
    <submittedName>
        <fullName evidence="1">Uncharacterized protein</fullName>
    </submittedName>
</protein>
<dbReference type="EMBL" id="KV750692">
    <property type="protein sequence ID" value="OCL03728.1"/>
    <property type="molecule type" value="Genomic_DNA"/>
</dbReference>
<evidence type="ECO:0000313" key="2">
    <source>
        <dbReference type="Proteomes" id="UP000250140"/>
    </source>
</evidence>
<organism evidence="1 2">
    <name type="scientific">Glonium stellatum</name>
    <dbReference type="NCBI Taxonomy" id="574774"/>
    <lineage>
        <taxon>Eukaryota</taxon>
        <taxon>Fungi</taxon>
        <taxon>Dikarya</taxon>
        <taxon>Ascomycota</taxon>
        <taxon>Pezizomycotina</taxon>
        <taxon>Dothideomycetes</taxon>
        <taxon>Pleosporomycetidae</taxon>
        <taxon>Gloniales</taxon>
        <taxon>Gloniaceae</taxon>
        <taxon>Glonium</taxon>
    </lineage>
</organism>
<keyword evidence="2" id="KW-1185">Reference proteome</keyword>
<dbReference type="Gene3D" id="3.80.10.10">
    <property type="entry name" value="Ribonuclease Inhibitor"/>
    <property type="match status" value="1"/>
</dbReference>
<accession>A0A8E2ES77</accession>
<dbReference type="AlphaFoldDB" id="A0A8E2ES77"/>
<proteinExistence type="predicted"/>
<reference evidence="1 2" key="1">
    <citation type="journal article" date="2016" name="Nat. Commun.">
        <title>Ectomycorrhizal ecology is imprinted in the genome of the dominant symbiotic fungus Cenococcum geophilum.</title>
        <authorList>
            <consortium name="DOE Joint Genome Institute"/>
            <person name="Peter M."/>
            <person name="Kohler A."/>
            <person name="Ohm R.A."/>
            <person name="Kuo A."/>
            <person name="Krutzmann J."/>
            <person name="Morin E."/>
            <person name="Arend M."/>
            <person name="Barry K.W."/>
            <person name="Binder M."/>
            <person name="Choi C."/>
            <person name="Clum A."/>
            <person name="Copeland A."/>
            <person name="Grisel N."/>
            <person name="Haridas S."/>
            <person name="Kipfer T."/>
            <person name="LaButti K."/>
            <person name="Lindquist E."/>
            <person name="Lipzen A."/>
            <person name="Maire R."/>
            <person name="Meier B."/>
            <person name="Mihaltcheva S."/>
            <person name="Molinier V."/>
            <person name="Murat C."/>
            <person name="Poggeler S."/>
            <person name="Quandt C.A."/>
            <person name="Sperisen C."/>
            <person name="Tritt A."/>
            <person name="Tisserant E."/>
            <person name="Crous P.W."/>
            <person name="Henrissat B."/>
            <person name="Nehls U."/>
            <person name="Egli S."/>
            <person name="Spatafora J.W."/>
            <person name="Grigoriev I.V."/>
            <person name="Martin F.M."/>
        </authorList>
    </citation>
    <scope>NUCLEOTIDE SEQUENCE [LARGE SCALE GENOMIC DNA]</scope>
    <source>
        <strain evidence="1 2">CBS 207.34</strain>
    </source>
</reference>
<dbReference type="Proteomes" id="UP000250140">
    <property type="component" value="Unassembled WGS sequence"/>
</dbReference>